<keyword evidence="10" id="KW-1185">Reference proteome</keyword>
<dbReference type="SUPFAM" id="SSF54001">
    <property type="entry name" value="Cysteine proteinases"/>
    <property type="match status" value="1"/>
</dbReference>
<feature type="compositionally biased region" description="Basic and acidic residues" evidence="6">
    <location>
        <begin position="263"/>
        <end position="281"/>
    </location>
</feature>
<feature type="coiled-coil region" evidence="5">
    <location>
        <begin position="39"/>
        <end position="66"/>
    </location>
</feature>
<gene>
    <name evidence="9" type="ORF">SAMN02910418_00612</name>
</gene>
<evidence type="ECO:0000259" key="8">
    <source>
        <dbReference type="PROSITE" id="PS51935"/>
    </source>
</evidence>
<accession>A0A1H3X5P4</accession>
<dbReference type="Gene3D" id="3.90.1720.10">
    <property type="entry name" value="endopeptidase domain like (from Nostoc punctiforme)"/>
    <property type="match status" value="1"/>
</dbReference>
<sequence length="516" mass="55095">MAVRITLTRSLASICGLTLAISGLAVPMAVAVPPSNDDIDQSRQAERSTESQIAELEIALAELSSTTENTGIDAQIATEEYLLADDGRLAAEARSTEAAKVAAAARAAVEEARGELGVKARDLYRKGSVPVSGAAPYVAETTFQELATLKHLTRTLTSRTSDVLQSFLGVEAVADMLEAQASQARDEARAAADLAEQRRLEASAALDRANSQEREYTQRRDELIAQLAQQRQTTIELERERQDQLDEQRRERESQVAYARIQEQSREDQLNAASRDAETRPVPRVTTAPRPEITYTPAPVPSTAPAPTTPAPAPTTAAPTTPAPAPTTVAPTPAPRPTTPAPRPTTPAPRPTTPAPRPTTPAPRPTTPAPAPTTPAPKPTPKPTPPPPPPPPASSKAQQALEVAKRYVGVPYVYGGATPSGFDCSGLVMYSYAQVGVKLPRTSGGQYNATARVPVKQLQPGDLIFYAQGGNPNNRIYHVAFYAGNGMRVHAPSPGKRVELVKMYWTNVLPYGGRVK</sequence>
<dbReference type="InterPro" id="IPR038765">
    <property type="entry name" value="Papain-like_cys_pep_sf"/>
</dbReference>
<keyword evidence="7" id="KW-0732">Signal</keyword>
<feature type="compositionally biased region" description="Pro residues" evidence="6">
    <location>
        <begin position="332"/>
        <end position="393"/>
    </location>
</feature>
<evidence type="ECO:0000313" key="10">
    <source>
        <dbReference type="Proteomes" id="UP000199288"/>
    </source>
</evidence>
<dbReference type="PANTHER" id="PTHR47359">
    <property type="entry name" value="PEPTIDOGLYCAN DL-ENDOPEPTIDASE CWLO"/>
    <property type="match status" value="1"/>
</dbReference>
<keyword evidence="3 9" id="KW-0378">Hydrolase</keyword>
<dbReference type="Proteomes" id="UP000199288">
    <property type="component" value="Unassembled WGS sequence"/>
</dbReference>
<protein>
    <submittedName>
        <fullName evidence="9">Cell wall-associated hydrolase, NlpC family</fullName>
    </submittedName>
</protein>
<keyword evidence="4" id="KW-0788">Thiol protease</keyword>
<comment type="similarity">
    <text evidence="1">Belongs to the peptidase C40 family.</text>
</comment>
<feature type="region of interest" description="Disordered" evidence="6">
    <location>
        <begin position="238"/>
        <end position="398"/>
    </location>
</feature>
<dbReference type="Pfam" id="PF00877">
    <property type="entry name" value="NLPC_P60"/>
    <property type="match status" value="1"/>
</dbReference>
<dbReference type="InterPro" id="IPR000064">
    <property type="entry name" value="NLP_P60_dom"/>
</dbReference>
<keyword evidence="2" id="KW-0645">Protease</keyword>
<dbReference type="PRINTS" id="PR01217">
    <property type="entry name" value="PRICHEXTENSN"/>
</dbReference>
<evidence type="ECO:0000256" key="2">
    <source>
        <dbReference type="ARBA" id="ARBA00022670"/>
    </source>
</evidence>
<feature type="compositionally biased region" description="Low complexity" evidence="6">
    <location>
        <begin position="314"/>
        <end position="331"/>
    </location>
</feature>
<proteinExistence type="inferred from homology"/>
<evidence type="ECO:0000256" key="1">
    <source>
        <dbReference type="ARBA" id="ARBA00007074"/>
    </source>
</evidence>
<dbReference type="AlphaFoldDB" id="A0A1H3X5P4"/>
<feature type="compositionally biased region" description="Basic and acidic residues" evidence="6">
    <location>
        <begin position="238"/>
        <end position="254"/>
    </location>
</feature>
<evidence type="ECO:0000313" key="9">
    <source>
        <dbReference type="EMBL" id="SDZ94573.1"/>
    </source>
</evidence>
<dbReference type="PANTHER" id="PTHR47359:SF3">
    <property type="entry name" value="NLP_P60 DOMAIN-CONTAINING PROTEIN-RELATED"/>
    <property type="match status" value="1"/>
</dbReference>
<organism evidence="9 10">
    <name type="scientific">Bowdeniella nasicola</name>
    <dbReference type="NCBI Taxonomy" id="208480"/>
    <lineage>
        <taxon>Bacteria</taxon>
        <taxon>Bacillati</taxon>
        <taxon>Actinomycetota</taxon>
        <taxon>Actinomycetes</taxon>
        <taxon>Actinomycetales</taxon>
        <taxon>Actinomycetaceae</taxon>
        <taxon>Bowdeniella</taxon>
    </lineage>
</organism>
<reference evidence="10" key="1">
    <citation type="submission" date="2016-10" db="EMBL/GenBank/DDBJ databases">
        <authorList>
            <person name="Varghese N."/>
            <person name="Submissions S."/>
        </authorList>
    </citation>
    <scope>NUCLEOTIDE SEQUENCE [LARGE SCALE GENOMIC DNA]</scope>
    <source>
        <strain evidence="10">KPR-1</strain>
    </source>
</reference>
<evidence type="ECO:0000256" key="4">
    <source>
        <dbReference type="ARBA" id="ARBA00022807"/>
    </source>
</evidence>
<dbReference type="GO" id="GO:0008234">
    <property type="term" value="F:cysteine-type peptidase activity"/>
    <property type="evidence" value="ECO:0007669"/>
    <property type="project" value="UniProtKB-KW"/>
</dbReference>
<feature type="compositionally biased region" description="Low complexity" evidence="6">
    <location>
        <begin position="282"/>
        <end position="291"/>
    </location>
</feature>
<evidence type="ECO:0000256" key="6">
    <source>
        <dbReference type="SAM" id="MobiDB-lite"/>
    </source>
</evidence>
<feature type="domain" description="NlpC/P60" evidence="8">
    <location>
        <begin position="394"/>
        <end position="516"/>
    </location>
</feature>
<dbReference type="InterPro" id="IPR051794">
    <property type="entry name" value="PG_Endopeptidase_C40"/>
</dbReference>
<feature type="compositionally biased region" description="Pro residues" evidence="6">
    <location>
        <begin position="298"/>
        <end position="313"/>
    </location>
</feature>
<dbReference type="PROSITE" id="PS51935">
    <property type="entry name" value="NLPC_P60"/>
    <property type="match status" value="1"/>
</dbReference>
<evidence type="ECO:0000256" key="3">
    <source>
        <dbReference type="ARBA" id="ARBA00022801"/>
    </source>
</evidence>
<feature type="chain" id="PRO_5011633394" evidence="7">
    <location>
        <begin position="32"/>
        <end position="516"/>
    </location>
</feature>
<dbReference type="EMBL" id="FNQV01000003">
    <property type="protein sequence ID" value="SDZ94573.1"/>
    <property type="molecule type" value="Genomic_DNA"/>
</dbReference>
<name>A0A1H3X5P4_9ACTO</name>
<keyword evidence="5" id="KW-0175">Coiled coil</keyword>
<dbReference type="GO" id="GO:0006508">
    <property type="term" value="P:proteolysis"/>
    <property type="evidence" value="ECO:0007669"/>
    <property type="project" value="UniProtKB-KW"/>
</dbReference>
<evidence type="ECO:0000256" key="7">
    <source>
        <dbReference type="SAM" id="SignalP"/>
    </source>
</evidence>
<feature type="signal peptide" evidence="7">
    <location>
        <begin position="1"/>
        <end position="31"/>
    </location>
</feature>
<evidence type="ECO:0000256" key="5">
    <source>
        <dbReference type="SAM" id="Coils"/>
    </source>
</evidence>